<keyword evidence="4" id="KW-1185">Reference proteome</keyword>
<dbReference type="PRINTS" id="PR01438">
    <property type="entry name" value="UNVRSLSTRESS"/>
</dbReference>
<name>A0ABW3RFW0_9FLAO</name>
<dbReference type="CDD" id="cd00293">
    <property type="entry name" value="USP-like"/>
    <property type="match status" value="1"/>
</dbReference>
<dbReference type="InterPro" id="IPR006015">
    <property type="entry name" value="Universal_stress_UspA"/>
</dbReference>
<dbReference type="Gene3D" id="3.40.50.12370">
    <property type="match status" value="1"/>
</dbReference>
<protein>
    <submittedName>
        <fullName evidence="3">Universal stress protein</fullName>
    </submittedName>
</protein>
<comment type="caution">
    <text evidence="3">The sequence shown here is derived from an EMBL/GenBank/DDBJ whole genome shotgun (WGS) entry which is preliminary data.</text>
</comment>
<dbReference type="Pfam" id="PF00582">
    <property type="entry name" value="Usp"/>
    <property type="match status" value="1"/>
</dbReference>
<accession>A0ABW3RFW0</accession>
<dbReference type="InterPro" id="IPR006016">
    <property type="entry name" value="UspA"/>
</dbReference>
<reference evidence="4" key="1">
    <citation type="journal article" date="2019" name="Int. J. Syst. Evol. Microbiol.">
        <title>The Global Catalogue of Microorganisms (GCM) 10K type strain sequencing project: providing services to taxonomists for standard genome sequencing and annotation.</title>
        <authorList>
            <consortium name="The Broad Institute Genomics Platform"/>
            <consortium name="The Broad Institute Genome Sequencing Center for Infectious Disease"/>
            <person name="Wu L."/>
            <person name="Ma J."/>
        </authorList>
    </citation>
    <scope>NUCLEOTIDE SEQUENCE [LARGE SCALE GENOMIC DNA]</scope>
    <source>
        <strain evidence="4">CCUG 63246</strain>
    </source>
</reference>
<comment type="similarity">
    <text evidence="1">Belongs to the universal stress protein A family.</text>
</comment>
<organism evidence="3 4">
    <name type="scientific">Hwangdonia seohaensis</name>
    <dbReference type="NCBI Taxonomy" id="1240727"/>
    <lineage>
        <taxon>Bacteria</taxon>
        <taxon>Pseudomonadati</taxon>
        <taxon>Bacteroidota</taxon>
        <taxon>Flavobacteriia</taxon>
        <taxon>Flavobacteriales</taxon>
        <taxon>Flavobacteriaceae</taxon>
        <taxon>Hwangdonia</taxon>
    </lineage>
</organism>
<dbReference type="RefSeq" id="WP_311942821.1">
    <property type="nucleotide sequence ID" value="NZ_JAVSCK010000005.1"/>
</dbReference>
<dbReference type="PANTHER" id="PTHR31964">
    <property type="entry name" value="ADENINE NUCLEOTIDE ALPHA HYDROLASES-LIKE SUPERFAMILY PROTEIN"/>
    <property type="match status" value="1"/>
</dbReference>
<dbReference type="SUPFAM" id="SSF52402">
    <property type="entry name" value="Adenine nucleotide alpha hydrolases-like"/>
    <property type="match status" value="2"/>
</dbReference>
<evidence type="ECO:0000259" key="2">
    <source>
        <dbReference type="Pfam" id="PF00582"/>
    </source>
</evidence>
<feature type="domain" description="UspA" evidence="2">
    <location>
        <begin position="1"/>
        <end position="146"/>
    </location>
</feature>
<evidence type="ECO:0000256" key="1">
    <source>
        <dbReference type="ARBA" id="ARBA00008791"/>
    </source>
</evidence>
<dbReference type="PANTHER" id="PTHR31964:SF113">
    <property type="entry name" value="USPA DOMAIN-CONTAINING PROTEIN"/>
    <property type="match status" value="1"/>
</dbReference>
<dbReference type="EMBL" id="JBHTLJ010000005">
    <property type="protein sequence ID" value="MFD1163941.1"/>
    <property type="molecule type" value="Genomic_DNA"/>
</dbReference>
<evidence type="ECO:0000313" key="4">
    <source>
        <dbReference type="Proteomes" id="UP001597163"/>
    </source>
</evidence>
<sequence length="284" mass="32951">MKKILLPTDFSENSWNAISYALQLFKNETCKFYLLNTYTPIIYHVEYVLVQPAQFGLVDAVRENSLKRLNDFKEKMTATFKNPKHSIETMAVFNTLIPEIKDVVEEKEIDYIVMGTKGATGAKEVLFGTNTVHVFKNVKCPVIAIPDGFDFEIPQEVLFPTDYEIDYKYHHIKPILNIVSLYNSRVNVLNVSYGYDLSETQKSHKKTLETYFSDNECLYHSVSNQKVPEAITKFQLRKEVNLLIMINNKRSFFENLFFKSKINQIGFHLNVPFLVIPAKTIKKH</sequence>
<evidence type="ECO:0000313" key="3">
    <source>
        <dbReference type="EMBL" id="MFD1163941.1"/>
    </source>
</evidence>
<gene>
    <name evidence="3" type="ORF">ACFQ2E_16035</name>
</gene>
<dbReference type="Proteomes" id="UP001597163">
    <property type="component" value="Unassembled WGS sequence"/>
</dbReference>
<proteinExistence type="inferred from homology"/>